<feature type="domain" description="PAS" evidence="14">
    <location>
        <begin position="30"/>
        <end position="69"/>
    </location>
</feature>
<keyword evidence="9" id="KW-0067">ATP-binding</keyword>
<dbReference type="SUPFAM" id="SSF47384">
    <property type="entry name" value="Homodimeric domain of signal transducing histidine kinase"/>
    <property type="match status" value="1"/>
</dbReference>
<accession>A0A560BEQ5</accession>
<evidence type="ECO:0000256" key="5">
    <source>
        <dbReference type="ARBA" id="ARBA00022679"/>
    </source>
</evidence>
<keyword evidence="10" id="KW-1133">Transmembrane helix</keyword>
<dbReference type="PRINTS" id="PR00344">
    <property type="entry name" value="BCTRLSENSOR"/>
</dbReference>
<keyword evidence="6" id="KW-0812">Transmembrane</keyword>
<dbReference type="Pfam" id="PF02518">
    <property type="entry name" value="HATPase_c"/>
    <property type="match status" value="1"/>
</dbReference>
<dbReference type="InterPro" id="IPR005467">
    <property type="entry name" value="His_kinase_dom"/>
</dbReference>
<evidence type="ECO:0000313" key="16">
    <source>
        <dbReference type="Proteomes" id="UP000316083"/>
    </source>
</evidence>
<dbReference type="InterPro" id="IPR000014">
    <property type="entry name" value="PAS"/>
</dbReference>
<evidence type="ECO:0000256" key="6">
    <source>
        <dbReference type="ARBA" id="ARBA00022692"/>
    </source>
</evidence>
<dbReference type="SUPFAM" id="SSF55785">
    <property type="entry name" value="PYP-like sensor domain (PAS domain)"/>
    <property type="match status" value="1"/>
</dbReference>
<proteinExistence type="predicted"/>
<reference evidence="15 16" key="1">
    <citation type="submission" date="2019-06" db="EMBL/GenBank/DDBJ databases">
        <title>Genomic Encyclopedia of Type Strains, Phase IV (KMG-V): Genome sequencing to study the core and pangenomes of soil and plant-associated prokaryotes.</title>
        <authorList>
            <person name="Whitman W."/>
        </authorList>
    </citation>
    <scope>NUCLEOTIDE SEQUENCE [LARGE SCALE GENOMIC DNA]</scope>
    <source>
        <strain evidence="15 16">BR 11796</strain>
    </source>
</reference>
<dbReference type="GO" id="GO:0000156">
    <property type="term" value="F:phosphorelay response regulator activity"/>
    <property type="evidence" value="ECO:0007669"/>
    <property type="project" value="TreeGrafter"/>
</dbReference>
<dbReference type="InterPro" id="IPR035965">
    <property type="entry name" value="PAS-like_dom_sf"/>
</dbReference>
<evidence type="ECO:0000256" key="3">
    <source>
        <dbReference type="ARBA" id="ARBA00012438"/>
    </source>
</evidence>
<dbReference type="Gene3D" id="3.30.565.10">
    <property type="entry name" value="Histidine kinase-like ATPase, C-terminal domain"/>
    <property type="match status" value="1"/>
</dbReference>
<dbReference type="Pfam" id="PF08448">
    <property type="entry name" value="PAS_4"/>
    <property type="match status" value="1"/>
</dbReference>
<dbReference type="CDD" id="cd00130">
    <property type="entry name" value="PAS"/>
    <property type="match status" value="1"/>
</dbReference>
<dbReference type="InterPro" id="IPR036890">
    <property type="entry name" value="HATPase_C_sf"/>
</dbReference>
<dbReference type="RefSeq" id="WP_186464787.1">
    <property type="nucleotide sequence ID" value="NZ_VITF01000003.1"/>
</dbReference>
<dbReference type="SUPFAM" id="SSF55874">
    <property type="entry name" value="ATPase domain of HSP90 chaperone/DNA topoisomerase II/histidine kinase"/>
    <property type="match status" value="1"/>
</dbReference>
<keyword evidence="7" id="KW-0547">Nucleotide-binding</keyword>
<dbReference type="GO" id="GO:0007234">
    <property type="term" value="P:osmosensory signaling via phosphorelay pathway"/>
    <property type="evidence" value="ECO:0007669"/>
    <property type="project" value="TreeGrafter"/>
</dbReference>
<feature type="domain" description="Histidine kinase" evidence="13">
    <location>
        <begin position="168"/>
        <end position="394"/>
    </location>
</feature>
<evidence type="ECO:0000256" key="11">
    <source>
        <dbReference type="ARBA" id="ARBA00023012"/>
    </source>
</evidence>
<comment type="caution">
    <text evidence="15">The sequence shown here is derived from an EMBL/GenBank/DDBJ whole genome shotgun (WGS) entry which is preliminary data.</text>
</comment>
<protein>
    <recommendedName>
        <fullName evidence="3">histidine kinase</fullName>
        <ecNumber evidence="3">2.7.13.3</ecNumber>
    </recommendedName>
</protein>
<keyword evidence="11" id="KW-0902">Two-component regulatory system</keyword>
<dbReference type="AlphaFoldDB" id="A0A560BEQ5"/>
<dbReference type="InterPro" id="IPR050351">
    <property type="entry name" value="BphY/WalK/GraS-like"/>
</dbReference>
<evidence type="ECO:0000259" key="13">
    <source>
        <dbReference type="PROSITE" id="PS50109"/>
    </source>
</evidence>
<dbReference type="GO" id="GO:0030295">
    <property type="term" value="F:protein kinase activator activity"/>
    <property type="evidence" value="ECO:0007669"/>
    <property type="project" value="TreeGrafter"/>
</dbReference>
<dbReference type="Gene3D" id="3.30.450.20">
    <property type="entry name" value="PAS domain"/>
    <property type="match status" value="1"/>
</dbReference>
<dbReference type="Proteomes" id="UP000316083">
    <property type="component" value="Unassembled WGS sequence"/>
</dbReference>
<keyword evidence="4" id="KW-0597">Phosphoprotein</keyword>
<keyword evidence="12" id="KW-0472">Membrane</keyword>
<organism evidence="15 16">
    <name type="scientific">Azospirillum brasilense</name>
    <dbReference type="NCBI Taxonomy" id="192"/>
    <lineage>
        <taxon>Bacteria</taxon>
        <taxon>Pseudomonadati</taxon>
        <taxon>Pseudomonadota</taxon>
        <taxon>Alphaproteobacteria</taxon>
        <taxon>Rhodospirillales</taxon>
        <taxon>Azospirillaceae</taxon>
        <taxon>Azospirillum</taxon>
    </lineage>
</organism>
<dbReference type="InterPro" id="IPR036097">
    <property type="entry name" value="HisK_dim/P_sf"/>
</dbReference>
<keyword evidence="5" id="KW-0808">Transferase</keyword>
<dbReference type="Gene3D" id="1.10.287.130">
    <property type="match status" value="1"/>
</dbReference>
<evidence type="ECO:0000256" key="1">
    <source>
        <dbReference type="ARBA" id="ARBA00000085"/>
    </source>
</evidence>
<dbReference type="EMBL" id="VITF01000003">
    <property type="protein sequence ID" value="TWA71114.1"/>
    <property type="molecule type" value="Genomic_DNA"/>
</dbReference>
<dbReference type="SMART" id="SM00091">
    <property type="entry name" value="PAS"/>
    <property type="match status" value="1"/>
</dbReference>
<dbReference type="InterPro" id="IPR013656">
    <property type="entry name" value="PAS_4"/>
</dbReference>
<dbReference type="GO" id="GO:0005524">
    <property type="term" value="F:ATP binding"/>
    <property type="evidence" value="ECO:0007669"/>
    <property type="project" value="UniProtKB-KW"/>
</dbReference>
<dbReference type="PROSITE" id="PS50109">
    <property type="entry name" value="HIS_KIN"/>
    <property type="match status" value="1"/>
</dbReference>
<dbReference type="GO" id="GO:0016020">
    <property type="term" value="C:membrane"/>
    <property type="evidence" value="ECO:0007669"/>
    <property type="project" value="UniProtKB-SubCell"/>
</dbReference>
<evidence type="ECO:0000256" key="8">
    <source>
        <dbReference type="ARBA" id="ARBA00022777"/>
    </source>
</evidence>
<comment type="subcellular location">
    <subcellularLocation>
        <location evidence="2">Membrane</location>
        <topology evidence="2">Multi-pass membrane protein</topology>
    </subcellularLocation>
</comment>
<comment type="catalytic activity">
    <reaction evidence="1">
        <text>ATP + protein L-histidine = ADP + protein N-phospho-L-histidine.</text>
        <dbReference type="EC" id="2.7.13.3"/>
    </reaction>
</comment>
<dbReference type="InterPro" id="IPR003594">
    <property type="entry name" value="HATPase_dom"/>
</dbReference>
<dbReference type="SMART" id="SM00387">
    <property type="entry name" value="HATPase_c"/>
    <property type="match status" value="1"/>
</dbReference>
<dbReference type="PANTHER" id="PTHR42878:SF7">
    <property type="entry name" value="SENSOR HISTIDINE KINASE GLRK"/>
    <property type="match status" value="1"/>
</dbReference>
<dbReference type="InterPro" id="IPR003661">
    <property type="entry name" value="HisK_dim/P_dom"/>
</dbReference>
<evidence type="ECO:0000256" key="12">
    <source>
        <dbReference type="ARBA" id="ARBA00023136"/>
    </source>
</evidence>
<dbReference type="NCBIfam" id="TIGR00229">
    <property type="entry name" value="sensory_box"/>
    <property type="match status" value="1"/>
</dbReference>
<name>A0A560BEQ5_AZOBR</name>
<dbReference type="GO" id="GO:0000155">
    <property type="term" value="F:phosphorelay sensor kinase activity"/>
    <property type="evidence" value="ECO:0007669"/>
    <property type="project" value="InterPro"/>
</dbReference>
<dbReference type="InterPro" id="IPR004358">
    <property type="entry name" value="Sig_transdc_His_kin-like_C"/>
</dbReference>
<dbReference type="SMART" id="SM00388">
    <property type="entry name" value="HisKA"/>
    <property type="match status" value="1"/>
</dbReference>
<evidence type="ECO:0000256" key="7">
    <source>
        <dbReference type="ARBA" id="ARBA00022741"/>
    </source>
</evidence>
<dbReference type="CDD" id="cd00082">
    <property type="entry name" value="HisKA"/>
    <property type="match status" value="1"/>
</dbReference>
<dbReference type="PROSITE" id="PS50112">
    <property type="entry name" value="PAS"/>
    <property type="match status" value="1"/>
</dbReference>
<evidence type="ECO:0000256" key="10">
    <source>
        <dbReference type="ARBA" id="ARBA00022989"/>
    </source>
</evidence>
<sequence length="398" mass="42454">MLALLSKPASPAVDWPAVDSPAVDWDRLSRRILDQGAQACWVVDSDLVIVGVNPALCALLGRRAGELVGTRLPAHVAEDSRSVLERQAAIRGLTPHRSYDVTLIRADRTPLRTIFNDSRLDDEDGGAPPGFCIFVTDITRHVEEEAQRARRVDQLADAVARMNRFLGQICQELKDPLSAILGATQMISSDVASPGPADGASGQGTAHLGAYAALCSDAGRQMMRTIENLSLWSRLQLNQVPLDLRSYELGGLLQDVLEELAPRARARDILIVNRIVATPVLGDLSALSTVLKHLVENAVRFSPAGSMVMLSAAPVDGRVAVRVQDNGLGIPEDQQPHLFRIDPHHAAPGADGEVGSGLGLLICKALVDRMGGGIRVFSKPGGGTAVTVTLNQGQRTGL</sequence>
<evidence type="ECO:0000256" key="2">
    <source>
        <dbReference type="ARBA" id="ARBA00004141"/>
    </source>
</evidence>
<keyword evidence="8" id="KW-0418">Kinase</keyword>
<evidence type="ECO:0000256" key="4">
    <source>
        <dbReference type="ARBA" id="ARBA00022553"/>
    </source>
</evidence>
<dbReference type="CDD" id="cd00075">
    <property type="entry name" value="HATPase"/>
    <property type="match status" value="1"/>
</dbReference>
<dbReference type="EC" id="2.7.13.3" evidence="3"/>
<evidence type="ECO:0000256" key="9">
    <source>
        <dbReference type="ARBA" id="ARBA00022840"/>
    </source>
</evidence>
<gene>
    <name evidence="15" type="ORF">FBZ82_10383</name>
</gene>
<dbReference type="PANTHER" id="PTHR42878">
    <property type="entry name" value="TWO-COMPONENT HISTIDINE KINASE"/>
    <property type="match status" value="1"/>
</dbReference>
<evidence type="ECO:0000259" key="14">
    <source>
        <dbReference type="PROSITE" id="PS50112"/>
    </source>
</evidence>
<evidence type="ECO:0000313" key="15">
    <source>
        <dbReference type="EMBL" id="TWA71114.1"/>
    </source>
</evidence>